<accession>A0A1H4CC92</accession>
<dbReference type="GO" id="GO:0046353">
    <property type="term" value="F:aminoglycoside 3-N-acetyltransferase activity"/>
    <property type="evidence" value="ECO:0007669"/>
    <property type="project" value="UniProtKB-EC"/>
</dbReference>
<dbReference type="OrthoDB" id="7330654at2"/>
<reference evidence="6 7" key="1">
    <citation type="submission" date="2016-10" db="EMBL/GenBank/DDBJ databases">
        <authorList>
            <person name="de Groot N.N."/>
        </authorList>
    </citation>
    <scope>NUCLEOTIDE SEQUENCE [LARGE SCALE GENOMIC DNA]</scope>
    <source>
        <strain evidence="6 7">CGMCC 1.3430</strain>
    </source>
</reference>
<dbReference type="AlphaFoldDB" id="A0A1H4CC92"/>
<dbReference type="GO" id="GO:0046677">
    <property type="term" value="P:response to antibiotic"/>
    <property type="evidence" value="ECO:0007669"/>
    <property type="project" value="UniProtKB-KW"/>
</dbReference>
<dbReference type="STRING" id="152573.SAMN04488051_10491"/>
<organism evidence="6 7">
    <name type="scientific">Alkalimonas amylolytica</name>
    <dbReference type="NCBI Taxonomy" id="152573"/>
    <lineage>
        <taxon>Bacteria</taxon>
        <taxon>Pseudomonadati</taxon>
        <taxon>Pseudomonadota</taxon>
        <taxon>Gammaproteobacteria</taxon>
        <taxon>Alkalimonas</taxon>
    </lineage>
</organism>
<evidence type="ECO:0000256" key="2">
    <source>
        <dbReference type="ARBA" id="ARBA00012882"/>
    </source>
</evidence>
<evidence type="ECO:0000313" key="7">
    <source>
        <dbReference type="Proteomes" id="UP000198773"/>
    </source>
</evidence>
<comment type="catalytic activity">
    <reaction evidence="5">
        <text>a 2-deoxystreptamine antibiotic + acetyl-CoA = an N(3)-acetyl-2-deoxystreptamine antibiotic + CoA + H(+)</text>
        <dbReference type="Rhea" id="RHEA:12665"/>
        <dbReference type="ChEBI" id="CHEBI:15378"/>
        <dbReference type="ChEBI" id="CHEBI:57287"/>
        <dbReference type="ChEBI" id="CHEBI:57288"/>
        <dbReference type="ChEBI" id="CHEBI:57921"/>
        <dbReference type="ChEBI" id="CHEBI:77452"/>
        <dbReference type="EC" id="2.3.1.81"/>
    </reaction>
</comment>
<name>A0A1H4CC92_ALKAM</name>
<evidence type="ECO:0000256" key="5">
    <source>
        <dbReference type="RuleBase" id="RU365031"/>
    </source>
</evidence>
<protein>
    <recommendedName>
        <fullName evidence="2 5">Aminoglycoside N(3)-acetyltransferase</fullName>
        <ecNumber evidence="5">2.3.1.-</ecNumber>
    </recommendedName>
</protein>
<dbReference type="PANTHER" id="PTHR11104:SF0">
    <property type="entry name" value="SPBETA PROPHAGE-DERIVED AMINOGLYCOSIDE N(3')-ACETYLTRANSFERASE-LIKE PROTEIN YOKD"/>
    <property type="match status" value="1"/>
</dbReference>
<dbReference type="PANTHER" id="PTHR11104">
    <property type="entry name" value="AMINOGLYCOSIDE N3-ACETYLTRANSFERASE"/>
    <property type="match status" value="1"/>
</dbReference>
<dbReference type="EC" id="2.3.1.-" evidence="5"/>
<gene>
    <name evidence="6" type="ORF">SAMN04488051_10491</name>
</gene>
<dbReference type="SUPFAM" id="SSF110710">
    <property type="entry name" value="TTHA0583/YokD-like"/>
    <property type="match status" value="1"/>
</dbReference>
<evidence type="ECO:0000256" key="4">
    <source>
        <dbReference type="ARBA" id="ARBA00023315"/>
    </source>
</evidence>
<dbReference type="RefSeq" id="WP_091342211.1">
    <property type="nucleotide sequence ID" value="NZ_FNRM01000004.1"/>
</dbReference>
<evidence type="ECO:0000256" key="3">
    <source>
        <dbReference type="ARBA" id="ARBA00022679"/>
    </source>
</evidence>
<sequence length="303" mass="34108">MLRSLKGLIKTTLQKLNRQRSAQKIKQQAEHISQQQLVEDLQQLGLQQGDTVFLHSSLRSLGYVEGGPAAVIAALQQAVCSNGNILLPAYYLPGGTIEATCQLDDYQFDPRIHGTHMGRLPETFLKSTGVKRSLHPTHSVAAWGKDADYLTNGHHQAPSVFGEGSPWQRFLEMPQAKVLGLGISMGPVTFYHLLEDELGEDFPLPVWEKEYRLPCIDDNNTVWQVPVRSYNKELARQRIDHPSRDDLRQYFMQEFQQAGYLKSGKVGAGDSWFIPASDFLRHLKQLASEGITIYSAAEQLEYD</sequence>
<evidence type="ECO:0000256" key="1">
    <source>
        <dbReference type="ARBA" id="ARBA00006383"/>
    </source>
</evidence>
<dbReference type="Pfam" id="PF02522">
    <property type="entry name" value="Antibiotic_NAT"/>
    <property type="match status" value="1"/>
</dbReference>
<keyword evidence="3 5" id="KW-0808">Transferase</keyword>
<keyword evidence="4 5" id="KW-0012">Acyltransferase</keyword>
<keyword evidence="7" id="KW-1185">Reference proteome</keyword>
<dbReference type="InterPro" id="IPR028345">
    <property type="entry name" value="Antibiotic_NAT-like"/>
</dbReference>
<comment type="similarity">
    <text evidence="1 5">Belongs to the antibiotic N-acetyltransferase family.</text>
</comment>
<dbReference type="EMBL" id="FNRM01000004">
    <property type="protein sequence ID" value="SEA58021.1"/>
    <property type="molecule type" value="Genomic_DNA"/>
</dbReference>
<dbReference type="Proteomes" id="UP000198773">
    <property type="component" value="Unassembled WGS sequence"/>
</dbReference>
<proteinExistence type="inferred from homology"/>
<dbReference type="InterPro" id="IPR003679">
    <property type="entry name" value="Amioglycoside_AcTrfase"/>
</dbReference>
<keyword evidence="5" id="KW-0046">Antibiotic resistance</keyword>
<evidence type="ECO:0000313" key="6">
    <source>
        <dbReference type="EMBL" id="SEA58021.1"/>
    </source>
</evidence>